<dbReference type="EC" id="1.5.1.2" evidence="9 10"/>
<dbReference type="KEGG" id="aoe:Clos_0129"/>
<dbReference type="GO" id="GO:0004735">
    <property type="term" value="F:pyrroline-5-carboxylate reductase activity"/>
    <property type="evidence" value="ECO:0007669"/>
    <property type="project" value="UniProtKB-UniRule"/>
</dbReference>
<dbReference type="InterPro" id="IPR053790">
    <property type="entry name" value="P5CR-like_CS"/>
</dbReference>
<keyword evidence="16" id="KW-1185">Reference proteome</keyword>
<dbReference type="SUPFAM" id="SSF51735">
    <property type="entry name" value="NAD(P)-binding Rossmann-fold domains"/>
    <property type="match status" value="1"/>
</dbReference>
<comment type="catalytic activity">
    <reaction evidence="9 12">
        <text>L-proline + NADP(+) = (S)-1-pyrroline-5-carboxylate + NADPH + 2 H(+)</text>
        <dbReference type="Rhea" id="RHEA:14109"/>
        <dbReference type="ChEBI" id="CHEBI:15378"/>
        <dbReference type="ChEBI" id="CHEBI:17388"/>
        <dbReference type="ChEBI" id="CHEBI:57783"/>
        <dbReference type="ChEBI" id="CHEBI:58349"/>
        <dbReference type="ChEBI" id="CHEBI:60039"/>
        <dbReference type="EC" id="1.5.1.2"/>
    </reaction>
</comment>
<comment type="pathway">
    <text evidence="9 12">Amino-acid biosynthesis; L-proline biosynthesis; L-proline from L-glutamate 5-semialdehyde: step 1/1.</text>
</comment>
<evidence type="ECO:0000313" key="15">
    <source>
        <dbReference type="EMBL" id="ABW17696.1"/>
    </source>
</evidence>
<dbReference type="Gene3D" id="1.10.3730.10">
    <property type="entry name" value="ProC C-terminal domain-like"/>
    <property type="match status" value="1"/>
</dbReference>
<accession>A8MFQ7</accession>
<dbReference type="AlphaFoldDB" id="A8MFQ7"/>
<evidence type="ECO:0000256" key="8">
    <source>
        <dbReference type="ARBA" id="ARBA00058118"/>
    </source>
</evidence>
<dbReference type="SUPFAM" id="SSF48179">
    <property type="entry name" value="6-phosphogluconate dehydrogenase C-terminal domain-like"/>
    <property type="match status" value="1"/>
</dbReference>
<feature type="domain" description="Pyrroline-5-carboxylate reductase catalytic N-terminal" evidence="13">
    <location>
        <begin position="4"/>
        <end position="99"/>
    </location>
</feature>
<sequence>MEKRIGFIGAGNMSSTIIRGLVKSFEGMNQSIYISNRTIKKAEKLCNQVHINLCRTNVELAENSDIIFLGVKPHMYDGVLREISSYVTKDQIIVSLAAGITTEDMGEYFKEPMKIIRIMPNVPVSVGEGMIALSSNGNVTGEEVDFVVQLLSSVGKVDQIDESLIDAVTTISGCSPAFIAMFVEALADGSVRKGMPRDKAYLYAAQTLIGTGKMILEKGLHPGELKDMVSSPGGVTIEGVYELEKRGFRNMLIEVVEACERKTKSMKSKKVEE</sequence>
<organism evidence="15 16">
    <name type="scientific">Alkaliphilus oremlandii (strain OhILAs)</name>
    <name type="common">Clostridium oremlandii (strain OhILAs)</name>
    <dbReference type="NCBI Taxonomy" id="350688"/>
    <lineage>
        <taxon>Bacteria</taxon>
        <taxon>Bacillati</taxon>
        <taxon>Bacillota</taxon>
        <taxon>Clostridia</taxon>
        <taxon>Peptostreptococcales</taxon>
        <taxon>Natronincolaceae</taxon>
        <taxon>Alkaliphilus</taxon>
    </lineage>
</organism>
<dbReference type="RefSeq" id="WP_012158011.1">
    <property type="nucleotide sequence ID" value="NC_009922.1"/>
</dbReference>
<keyword evidence="4 9" id="KW-0028">Amino-acid biosynthesis</keyword>
<dbReference type="InterPro" id="IPR028939">
    <property type="entry name" value="P5C_Rdtase_cat_N"/>
</dbReference>
<comment type="catalytic activity">
    <reaction evidence="9">
        <text>L-proline + NAD(+) = (S)-1-pyrroline-5-carboxylate + NADH + 2 H(+)</text>
        <dbReference type="Rhea" id="RHEA:14105"/>
        <dbReference type="ChEBI" id="CHEBI:15378"/>
        <dbReference type="ChEBI" id="CHEBI:17388"/>
        <dbReference type="ChEBI" id="CHEBI:57540"/>
        <dbReference type="ChEBI" id="CHEBI:57945"/>
        <dbReference type="ChEBI" id="CHEBI:60039"/>
        <dbReference type="EC" id="1.5.1.2"/>
    </reaction>
</comment>
<evidence type="ECO:0000256" key="1">
    <source>
        <dbReference type="ARBA" id="ARBA00004496"/>
    </source>
</evidence>
<keyword evidence="3 9" id="KW-0963">Cytoplasm</keyword>
<dbReference type="eggNOG" id="COG0345">
    <property type="taxonomic scope" value="Bacteria"/>
</dbReference>
<evidence type="ECO:0000256" key="3">
    <source>
        <dbReference type="ARBA" id="ARBA00022490"/>
    </source>
</evidence>
<evidence type="ECO:0000256" key="12">
    <source>
        <dbReference type="RuleBase" id="RU003903"/>
    </source>
</evidence>
<dbReference type="InterPro" id="IPR029036">
    <property type="entry name" value="P5CR_dimer"/>
</dbReference>
<evidence type="ECO:0000256" key="10">
    <source>
        <dbReference type="NCBIfam" id="TIGR00112"/>
    </source>
</evidence>
<dbReference type="STRING" id="350688.Clos_0129"/>
<dbReference type="HAMAP" id="MF_01925">
    <property type="entry name" value="P5C_reductase"/>
    <property type="match status" value="1"/>
</dbReference>
<dbReference type="Pfam" id="PF14748">
    <property type="entry name" value="P5CR_dimer"/>
    <property type="match status" value="1"/>
</dbReference>
<dbReference type="Pfam" id="PF03807">
    <property type="entry name" value="F420_oxidored"/>
    <property type="match status" value="1"/>
</dbReference>
<evidence type="ECO:0000259" key="14">
    <source>
        <dbReference type="Pfam" id="PF14748"/>
    </source>
</evidence>
<dbReference type="PANTHER" id="PTHR11645">
    <property type="entry name" value="PYRROLINE-5-CARBOXYLATE REDUCTASE"/>
    <property type="match status" value="1"/>
</dbReference>
<dbReference type="InterPro" id="IPR036291">
    <property type="entry name" value="NAD(P)-bd_dom_sf"/>
</dbReference>
<evidence type="ECO:0000256" key="2">
    <source>
        <dbReference type="ARBA" id="ARBA00005525"/>
    </source>
</evidence>
<proteinExistence type="inferred from homology"/>
<evidence type="ECO:0000256" key="7">
    <source>
        <dbReference type="ARBA" id="ARBA00023002"/>
    </source>
</evidence>
<dbReference type="HOGENOM" id="CLU_042344_3_1_9"/>
<dbReference type="Proteomes" id="UP000000269">
    <property type="component" value="Chromosome"/>
</dbReference>
<dbReference type="PIRSF" id="PIRSF000193">
    <property type="entry name" value="Pyrrol-5-carb_rd"/>
    <property type="match status" value="1"/>
</dbReference>
<comment type="similarity">
    <text evidence="2 9 12">Belongs to the pyrroline-5-carboxylate reductase family.</text>
</comment>
<reference evidence="16" key="1">
    <citation type="submission" date="2007-10" db="EMBL/GenBank/DDBJ databases">
        <title>Complete genome of Alkaliphilus oremlandii OhILAs.</title>
        <authorList>
            <person name="Copeland A."/>
            <person name="Lucas S."/>
            <person name="Lapidus A."/>
            <person name="Barry K."/>
            <person name="Detter J.C."/>
            <person name="Glavina del Rio T."/>
            <person name="Hammon N."/>
            <person name="Israni S."/>
            <person name="Dalin E."/>
            <person name="Tice H."/>
            <person name="Pitluck S."/>
            <person name="Chain P."/>
            <person name="Malfatti S."/>
            <person name="Shin M."/>
            <person name="Vergez L."/>
            <person name="Schmutz J."/>
            <person name="Larimer F."/>
            <person name="Land M."/>
            <person name="Hauser L."/>
            <person name="Kyrpides N."/>
            <person name="Mikhailova N."/>
            <person name="Stolz J.F."/>
            <person name="Dawson A."/>
            <person name="Fisher E."/>
            <person name="Crable B."/>
            <person name="Perera E."/>
            <person name="Lisak J."/>
            <person name="Ranganathan M."/>
            <person name="Basu P."/>
            <person name="Richardson P."/>
        </authorList>
    </citation>
    <scope>NUCLEOTIDE SEQUENCE [LARGE SCALE GENOMIC DNA]</scope>
    <source>
        <strain evidence="16">OhILAs</strain>
    </source>
</reference>
<dbReference type="NCBIfam" id="TIGR00112">
    <property type="entry name" value="proC"/>
    <property type="match status" value="1"/>
</dbReference>
<gene>
    <name evidence="9" type="primary">proC</name>
    <name evidence="15" type="ordered locus">Clos_0129</name>
</gene>
<dbReference type="EMBL" id="CP000853">
    <property type="protein sequence ID" value="ABW17696.1"/>
    <property type="molecule type" value="Genomic_DNA"/>
</dbReference>
<dbReference type="UniPathway" id="UPA00098">
    <property type="reaction ID" value="UER00361"/>
</dbReference>
<comment type="subcellular location">
    <subcellularLocation>
        <location evidence="1 9">Cytoplasm</location>
    </subcellularLocation>
</comment>
<feature type="domain" description="Pyrroline-5-carboxylate reductase dimerisation" evidence="14">
    <location>
        <begin position="162"/>
        <end position="266"/>
    </location>
</feature>
<dbReference type="GO" id="GO:0055129">
    <property type="term" value="P:L-proline biosynthetic process"/>
    <property type="evidence" value="ECO:0007669"/>
    <property type="project" value="UniProtKB-UniRule"/>
</dbReference>
<evidence type="ECO:0000256" key="5">
    <source>
        <dbReference type="ARBA" id="ARBA00022650"/>
    </source>
</evidence>
<dbReference type="Gene3D" id="3.40.50.720">
    <property type="entry name" value="NAD(P)-binding Rossmann-like Domain"/>
    <property type="match status" value="1"/>
</dbReference>
<dbReference type="GO" id="GO:0005737">
    <property type="term" value="C:cytoplasm"/>
    <property type="evidence" value="ECO:0007669"/>
    <property type="project" value="UniProtKB-SubCell"/>
</dbReference>
<protein>
    <recommendedName>
        <fullName evidence="9 10">Pyrroline-5-carboxylate reductase</fullName>
        <shortName evidence="9">P5C reductase</shortName>
        <shortName evidence="9">P5CR</shortName>
        <ecNumber evidence="9 10">1.5.1.2</ecNumber>
    </recommendedName>
    <alternativeName>
        <fullName evidence="9">PCA reductase</fullName>
    </alternativeName>
</protein>
<comment type="function">
    <text evidence="8 9">Catalyzes the reduction of 1-pyrroline-5-carboxylate (PCA) to L-proline.</text>
</comment>
<keyword evidence="7 9" id="KW-0560">Oxidoreductase</keyword>
<dbReference type="PROSITE" id="PS00521">
    <property type="entry name" value="P5CR"/>
    <property type="match status" value="1"/>
</dbReference>
<evidence type="ECO:0000256" key="6">
    <source>
        <dbReference type="ARBA" id="ARBA00022857"/>
    </source>
</evidence>
<name>A8MFQ7_ALKOO</name>
<keyword evidence="6 9" id="KW-0521">NADP</keyword>
<dbReference type="InterPro" id="IPR000304">
    <property type="entry name" value="Pyrroline-COOH_reductase"/>
</dbReference>
<dbReference type="InterPro" id="IPR008927">
    <property type="entry name" value="6-PGluconate_DH-like_C_sf"/>
</dbReference>
<dbReference type="OrthoDB" id="9805754at2"/>
<dbReference type="PANTHER" id="PTHR11645:SF0">
    <property type="entry name" value="PYRROLINE-5-CARBOXYLATE REDUCTASE 3"/>
    <property type="match status" value="1"/>
</dbReference>
<evidence type="ECO:0000259" key="13">
    <source>
        <dbReference type="Pfam" id="PF03807"/>
    </source>
</evidence>
<keyword evidence="5 9" id="KW-0641">Proline biosynthesis</keyword>
<feature type="binding site" evidence="11">
    <location>
        <begin position="8"/>
        <end position="13"/>
    </location>
    <ligand>
        <name>NADP(+)</name>
        <dbReference type="ChEBI" id="CHEBI:58349"/>
    </ligand>
</feature>
<evidence type="ECO:0000256" key="4">
    <source>
        <dbReference type="ARBA" id="ARBA00022605"/>
    </source>
</evidence>
<dbReference type="FunFam" id="3.40.50.720:FF:000190">
    <property type="entry name" value="Pyrroline-5-carboxylate reductase"/>
    <property type="match status" value="1"/>
</dbReference>
<feature type="binding site" evidence="11">
    <location>
        <position position="57"/>
    </location>
    <ligand>
        <name>NADPH</name>
        <dbReference type="ChEBI" id="CHEBI:57783"/>
    </ligand>
</feature>
<dbReference type="FunFam" id="1.10.3730.10:FF:000001">
    <property type="entry name" value="Pyrroline-5-carboxylate reductase"/>
    <property type="match status" value="1"/>
</dbReference>
<evidence type="ECO:0000256" key="11">
    <source>
        <dbReference type="PIRSR" id="PIRSR000193-1"/>
    </source>
</evidence>
<evidence type="ECO:0000256" key="9">
    <source>
        <dbReference type="HAMAP-Rule" id="MF_01925"/>
    </source>
</evidence>
<evidence type="ECO:0000313" key="16">
    <source>
        <dbReference type="Proteomes" id="UP000000269"/>
    </source>
</evidence>